<dbReference type="GO" id="GO:0030527">
    <property type="term" value="F:structural constituent of chromatin"/>
    <property type="evidence" value="ECO:0007669"/>
    <property type="project" value="InterPro"/>
</dbReference>
<evidence type="ECO:0000313" key="4">
    <source>
        <dbReference type="Proteomes" id="UP000297540"/>
    </source>
</evidence>
<keyword evidence="4" id="KW-1185">Reference proteome</keyword>
<accession>A0A4Y8SJS3</accession>
<name>A0A4Y8SJS3_9SPHI</name>
<comment type="similarity">
    <text evidence="2">Belongs to the histone H1/H5 family. HCT subfamily.</text>
</comment>
<dbReference type="RefSeq" id="WP_133228097.1">
    <property type="nucleotide sequence ID" value="NZ_SOZE01000005.1"/>
</dbReference>
<reference evidence="3 4" key="1">
    <citation type="journal article" date="2017" name="Int. J. Syst. Evol. Microbiol.">
        <title>Mucilaginibacterpsychrotolerans sp. nov., isolated from peatlands.</title>
        <authorList>
            <person name="Deng Y."/>
            <person name="Shen L."/>
            <person name="Xu B."/>
            <person name="Liu Y."/>
            <person name="Gu Z."/>
            <person name="Liu H."/>
            <person name="Zhou Y."/>
        </authorList>
    </citation>
    <scope>NUCLEOTIDE SEQUENCE [LARGE SCALE GENOMIC DNA]</scope>
    <source>
        <strain evidence="3 4">NH7-4</strain>
    </source>
</reference>
<gene>
    <name evidence="3" type="ORF">E2R66_07790</name>
</gene>
<protein>
    <submittedName>
        <fullName evidence="3">Histone H1</fullName>
    </submittedName>
</protein>
<evidence type="ECO:0000256" key="1">
    <source>
        <dbReference type="ARBA" id="ARBA00002333"/>
    </source>
</evidence>
<sequence>MSKYTDLKNLIAAIEPDAERFYKKGNHAAGTRLRTGLQHVKALAQVIRLEVQTLKTQTEKQ</sequence>
<dbReference type="GO" id="GO:0003677">
    <property type="term" value="F:DNA binding"/>
    <property type="evidence" value="ECO:0007669"/>
    <property type="project" value="InterPro"/>
</dbReference>
<proteinExistence type="inferred from homology"/>
<dbReference type="EMBL" id="SOZE01000005">
    <property type="protein sequence ID" value="TFF38895.1"/>
    <property type="molecule type" value="Genomic_DNA"/>
</dbReference>
<evidence type="ECO:0000256" key="2">
    <source>
        <dbReference type="ARBA" id="ARBA00008424"/>
    </source>
</evidence>
<organism evidence="3 4">
    <name type="scientific">Mucilaginibacter psychrotolerans</name>
    <dbReference type="NCBI Taxonomy" id="1524096"/>
    <lineage>
        <taxon>Bacteria</taxon>
        <taxon>Pseudomonadati</taxon>
        <taxon>Bacteroidota</taxon>
        <taxon>Sphingobacteriia</taxon>
        <taxon>Sphingobacteriales</taxon>
        <taxon>Sphingobacteriaceae</taxon>
        <taxon>Mucilaginibacter</taxon>
    </lineage>
</organism>
<comment type="caution">
    <text evidence="3">The sequence shown here is derived from an EMBL/GenBank/DDBJ whole genome shotgun (WGS) entry which is preliminary data.</text>
</comment>
<dbReference type="AlphaFoldDB" id="A0A4Y8SJS3"/>
<comment type="function">
    <text evidence="1">Might have a role analogous to that of eukaryotic histone proteins.</text>
</comment>
<dbReference type="InterPro" id="IPR010886">
    <property type="entry name" value="Hc1"/>
</dbReference>
<dbReference type="Pfam" id="PF07432">
    <property type="entry name" value="Hc1"/>
    <property type="match status" value="1"/>
</dbReference>
<dbReference type="Proteomes" id="UP000297540">
    <property type="component" value="Unassembled WGS sequence"/>
</dbReference>
<evidence type="ECO:0000313" key="3">
    <source>
        <dbReference type="EMBL" id="TFF38895.1"/>
    </source>
</evidence>
<dbReference type="OrthoDB" id="9808717at2"/>